<proteinExistence type="predicted"/>
<comment type="caution">
    <text evidence="1">The sequence shown here is derived from an EMBL/GenBank/DDBJ whole genome shotgun (WGS) entry which is preliminary data.</text>
</comment>
<gene>
    <name evidence="1" type="primary">g11682</name>
    <name evidence="1" type="ORF">NpPPO83_00011682</name>
</gene>
<keyword evidence="2" id="KW-1185">Reference proteome</keyword>
<organism evidence="1 2">
    <name type="scientific">Neofusicoccum parvum</name>
    <dbReference type="NCBI Taxonomy" id="310453"/>
    <lineage>
        <taxon>Eukaryota</taxon>
        <taxon>Fungi</taxon>
        <taxon>Dikarya</taxon>
        <taxon>Ascomycota</taxon>
        <taxon>Pezizomycotina</taxon>
        <taxon>Dothideomycetes</taxon>
        <taxon>Dothideomycetes incertae sedis</taxon>
        <taxon>Botryosphaeriales</taxon>
        <taxon>Botryosphaeriaceae</taxon>
        <taxon>Neofusicoccum</taxon>
    </lineage>
</organism>
<dbReference type="EMBL" id="BSXG01000096">
    <property type="protein sequence ID" value="GME41126.1"/>
    <property type="molecule type" value="Genomic_DNA"/>
</dbReference>
<dbReference type="Proteomes" id="UP001165186">
    <property type="component" value="Unassembled WGS sequence"/>
</dbReference>
<name>A0ACB5SHB4_9PEZI</name>
<accession>A0ACB5SHB4</accession>
<protein>
    <submittedName>
        <fullName evidence="1">Uncharacterized protein</fullName>
    </submittedName>
</protein>
<sequence>MTEYAENNQPVILSDKVAEFTADIITMLSFAKPWGFIRNSRDERNILSSWRRGLNFLPSTDNSTGMGYLMSQADAQVTERESLPATKLFARGAAAWR</sequence>
<reference evidence="1" key="1">
    <citation type="submission" date="2024-09" db="EMBL/GenBank/DDBJ databases">
        <title>Draft Genome Sequences of Neofusicoccum parvum.</title>
        <authorList>
            <person name="Ashida A."/>
            <person name="Camagna M."/>
            <person name="Tanaka A."/>
            <person name="Takemoto D."/>
        </authorList>
    </citation>
    <scope>NUCLEOTIDE SEQUENCE</scope>
    <source>
        <strain evidence="1">PPO83</strain>
    </source>
</reference>
<evidence type="ECO:0000313" key="2">
    <source>
        <dbReference type="Proteomes" id="UP001165186"/>
    </source>
</evidence>
<evidence type="ECO:0000313" key="1">
    <source>
        <dbReference type="EMBL" id="GME41126.1"/>
    </source>
</evidence>